<dbReference type="InterPro" id="IPR006805">
    <property type="entry name" value="Anth_synth_I_N"/>
</dbReference>
<evidence type="ECO:0000313" key="4">
    <source>
        <dbReference type="Proteomes" id="UP000290289"/>
    </source>
</evidence>
<dbReference type="GO" id="GO:0000162">
    <property type="term" value="P:L-tryptophan biosynthetic process"/>
    <property type="evidence" value="ECO:0007669"/>
    <property type="project" value="TreeGrafter"/>
</dbReference>
<keyword evidence="4" id="KW-1185">Reference proteome</keyword>
<feature type="domain" description="Anthranilate synthase component I N-terminal" evidence="2">
    <location>
        <begin position="135"/>
        <end position="285"/>
    </location>
</feature>
<dbReference type="InterPro" id="IPR015890">
    <property type="entry name" value="Chorismate_C"/>
</dbReference>
<evidence type="ECO:0000259" key="2">
    <source>
        <dbReference type="Pfam" id="PF04715"/>
    </source>
</evidence>
<feature type="domain" description="Chorismate-utilising enzyme C-terminal" evidence="1">
    <location>
        <begin position="291"/>
        <end position="370"/>
    </location>
</feature>
<gene>
    <name evidence="3" type="ORF">DVH24_041595</name>
</gene>
<proteinExistence type="predicted"/>
<evidence type="ECO:0008006" key="5">
    <source>
        <dbReference type="Google" id="ProtNLM"/>
    </source>
</evidence>
<sequence>MLRAQSSIIGNIPINKNWSSPLFLFGPIFGPILGPPWRYNCNTFQHIQTCPHRYCGPDQAAPFAATQFEQKPDPLWHPDTGATHHMTSQSSLVAHMEPYAGPSPSNVYSADESEKFVEASKKGNLIPLSRSIFSDHLTPVLAYRCLVKEDDRDAPSFLFESVEPGSNDSNVGRHSVIGAQPSIEIVAKENMVTIMDHKEGCRTEEFVEDPTTVPRRIMEGWTPQLLDELPEAFCGGWVGYFSYDTVRYVEKKKLPFPSAPPDDRNLPDVHLGLYDDVIVFDHVDKDSSLTSEEYKEAVLEAKEHILAGDIFQTVLSQRFERRTFADPFEIYRALRIVNPSLYMTYLQARGCILVASSPEILTRVKKVSLKTGSVKVQKLMNIERYSNVMHISSTVTGELPDDLTSWDVLRTAVPVGTVSGAPKVFSMSPFSFFCWHSCFIS</sequence>
<protein>
    <recommendedName>
        <fullName evidence="5">Anthranilate synthase component I N-terminal domain-containing protein</fullName>
    </recommendedName>
</protein>
<dbReference type="PANTHER" id="PTHR11236:SF9">
    <property type="entry name" value="ANTHRANILATE SYNTHASE COMPONENT 1"/>
    <property type="match status" value="1"/>
</dbReference>
<dbReference type="AlphaFoldDB" id="A0A498IRX7"/>
<comment type="caution">
    <text evidence="3">The sequence shown here is derived from an EMBL/GenBank/DDBJ whole genome shotgun (WGS) entry which is preliminary data.</text>
</comment>
<dbReference type="PANTHER" id="PTHR11236">
    <property type="entry name" value="AMINOBENZOATE/ANTHRANILATE SYNTHASE"/>
    <property type="match status" value="1"/>
</dbReference>
<dbReference type="EMBL" id="RDQH01000337">
    <property type="protein sequence ID" value="RXH84827.1"/>
    <property type="molecule type" value="Genomic_DNA"/>
</dbReference>
<dbReference type="Proteomes" id="UP000290289">
    <property type="component" value="Chromosome 11"/>
</dbReference>
<organism evidence="3 4">
    <name type="scientific">Malus domestica</name>
    <name type="common">Apple</name>
    <name type="synonym">Pyrus malus</name>
    <dbReference type="NCBI Taxonomy" id="3750"/>
    <lineage>
        <taxon>Eukaryota</taxon>
        <taxon>Viridiplantae</taxon>
        <taxon>Streptophyta</taxon>
        <taxon>Embryophyta</taxon>
        <taxon>Tracheophyta</taxon>
        <taxon>Spermatophyta</taxon>
        <taxon>Magnoliopsida</taxon>
        <taxon>eudicotyledons</taxon>
        <taxon>Gunneridae</taxon>
        <taxon>Pentapetalae</taxon>
        <taxon>rosids</taxon>
        <taxon>fabids</taxon>
        <taxon>Rosales</taxon>
        <taxon>Rosaceae</taxon>
        <taxon>Amygdaloideae</taxon>
        <taxon>Maleae</taxon>
        <taxon>Malus</taxon>
    </lineage>
</organism>
<dbReference type="Pfam" id="PF04715">
    <property type="entry name" value="Anth_synt_I_N"/>
    <property type="match status" value="1"/>
</dbReference>
<name>A0A498IRX7_MALDO</name>
<dbReference type="STRING" id="3750.A0A498IRX7"/>
<dbReference type="Pfam" id="PF00425">
    <property type="entry name" value="Chorismate_bind"/>
    <property type="match status" value="1"/>
</dbReference>
<dbReference type="SUPFAM" id="SSF56322">
    <property type="entry name" value="ADC synthase"/>
    <property type="match status" value="1"/>
</dbReference>
<evidence type="ECO:0000259" key="1">
    <source>
        <dbReference type="Pfam" id="PF00425"/>
    </source>
</evidence>
<accession>A0A498IRX7</accession>
<reference evidence="3 4" key="1">
    <citation type="submission" date="2018-10" db="EMBL/GenBank/DDBJ databases">
        <title>A high-quality apple genome assembly.</title>
        <authorList>
            <person name="Hu J."/>
        </authorList>
    </citation>
    <scope>NUCLEOTIDE SEQUENCE [LARGE SCALE GENOMIC DNA]</scope>
    <source>
        <strain evidence="4">cv. HFTH1</strain>
        <tissue evidence="3">Young leaf</tissue>
    </source>
</reference>
<dbReference type="Gene3D" id="3.60.120.10">
    <property type="entry name" value="Anthranilate synthase"/>
    <property type="match status" value="3"/>
</dbReference>
<dbReference type="InterPro" id="IPR019999">
    <property type="entry name" value="Anth_synth_I-like"/>
</dbReference>
<dbReference type="InterPro" id="IPR005801">
    <property type="entry name" value="ADC_synthase"/>
</dbReference>
<evidence type="ECO:0000313" key="3">
    <source>
        <dbReference type="EMBL" id="RXH84827.1"/>
    </source>
</evidence>